<protein>
    <submittedName>
        <fullName evidence="1">Uncharacterized protein</fullName>
    </submittedName>
</protein>
<dbReference type="AlphaFoldDB" id="A0A0F8WPS8"/>
<name>A0A0F8WPS8_9ZZZZ</name>
<accession>A0A0F8WPS8</accession>
<reference evidence="1" key="1">
    <citation type="journal article" date="2015" name="Nature">
        <title>Complex archaea that bridge the gap between prokaryotes and eukaryotes.</title>
        <authorList>
            <person name="Spang A."/>
            <person name="Saw J.H."/>
            <person name="Jorgensen S.L."/>
            <person name="Zaremba-Niedzwiedzka K."/>
            <person name="Martijn J."/>
            <person name="Lind A.E."/>
            <person name="van Eijk R."/>
            <person name="Schleper C."/>
            <person name="Guy L."/>
            <person name="Ettema T.J."/>
        </authorList>
    </citation>
    <scope>NUCLEOTIDE SEQUENCE</scope>
</reference>
<comment type="caution">
    <text evidence="1">The sequence shown here is derived from an EMBL/GenBank/DDBJ whole genome shotgun (WGS) entry which is preliminary data.</text>
</comment>
<evidence type="ECO:0000313" key="1">
    <source>
        <dbReference type="EMBL" id="KKK58887.1"/>
    </source>
</evidence>
<organism evidence="1">
    <name type="scientific">marine sediment metagenome</name>
    <dbReference type="NCBI Taxonomy" id="412755"/>
    <lineage>
        <taxon>unclassified sequences</taxon>
        <taxon>metagenomes</taxon>
        <taxon>ecological metagenomes</taxon>
    </lineage>
</organism>
<sequence length="124" mass="14077">MAKTKIVWKVVRRRGGKRISAIVSRGQGGIEYSEPGTPTIAPIDTKLLAFARRKDALQFRVTRPYEVWRAEAKDTKFVQYLYNPFRPSRFVAFWQNTLSPVQFLTPAPSSTVSCSELTLLEKVG</sequence>
<dbReference type="EMBL" id="LAZR01063750">
    <property type="protein sequence ID" value="KKK58887.1"/>
    <property type="molecule type" value="Genomic_DNA"/>
</dbReference>
<gene>
    <name evidence="1" type="ORF">LCGC14_3039890</name>
</gene>
<proteinExistence type="predicted"/>